<dbReference type="EMBL" id="VOBL01000029">
    <property type="protein sequence ID" value="KAA0973332.1"/>
    <property type="molecule type" value="Genomic_DNA"/>
</dbReference>
<organism evidence="3 4">
    <name type="scientific">Paeniglutamicibacter gangotriensis</name>
    <dbReference type="NCBI Taxonomy" id="254787"/>
    <lineage>
        <taxon>Bacteria</taxon>
        <taxon>Bacillati</taxon>
        <taxon>Actinomycetota</taxon>
        <taxon>Actinomycetes</taxon>
        <taxon>Micrococcales</taxon>
        <taxon>Micrococcaceae</taxon>
        <taxon>Paeniglutamicibacter</taxon>
    </lineage>
</organism>
<name>A0A5B0E4W9_9MICC</name>
<gene>
    <name evidence="3" type="ORF">FQ154_18700</name>
</gene>
<dbReference type="SUPFAM" id="SSF47240">
    <property type="entry name" value="Ferritin-like"/>
    <property type="match status" value="1"/>
</dbReference>
<feature type="compositionally biased region" description="Polar residues" evidence="1">
    <location>
        <begin position="1"/>
        <end position="15"/>
    </location>
</feature>
<dbReference type="Proteomes" id="UP000323856">
    <property type="component" value="Unassembled WGS sequence"/>
</dbReference>
<dbReference type="InterPro" id="IPR007029">
    <property type="entry name" value="YHS_dom"/>
</dbReference>
<comment type="caution">
    <text evidence="3">The sequence shown here is derived from an EMBL/GenBank/DDBJ whole genome shotgun (WGS) entry which is preliminary data.</text>
</comment>
<dbReference type="Pfam" id="PF04945">
    <property type="entry name" value="YHS"/>
    <property type="match status" value="1"/>
</dbReference>
<evidence type="ECO:0000313" key="3">
    <source>
        <dbReference type="EMBL" id="KAA0973332.1"/>
    </source>
</evidence>
<reference evidence="3 4" key="1">
    <citation type="submission" date="2019-07" db="EMBL/GenBank/DDBJ databases">
        <title>Analysis of the biochemical properties, biological activity and biotechnological potential of siderophores and biosurfactants produced by Antarctic psychrotolerant bacteria.</title>
        <authorList>
            <person name="Styczynski M."/>
            <person name="Krucon T."/>
            <person name="Decewicz P."/>
            <person name="Dziewit L."/>
        </authorList>
    </citation>
    <scope>NUCLEOTIDE SEQUENCE [LARGE SCALE GENOMIC DNA]</scope>
    <source>
        <strain evidence="3 4">ANT_H27</strain>
    </source>
</reference>
<evidence type="ECO:0000256" key="1">
    <source>
        <dbReference type="SAM" id="MobiDB-lite"/>
    </source>
</evidence>
<protein>
    <submittedName>
        <fullName evidence="3">YHS domain-containing protein</fullName>
    </submittedName>
</protein>
<dbReference type="OrthoDB" id="9809270at2"/>
<dbReference type="Gene3D" id="1.10.620.20">
    <property type="entry name" value="Ribonucleotide Reductase, subunit A"/>
    <property type="match status" value="1"/>
</dbReference>
<dbReference type="AlphaFoldDB" id="A0A5B0E4W9"/>
<dbReference type="InterPro" id="IPR009078">
    <property type="entry name" value="Ferritin-like_SF"/>
</dbReference>
<dbReference type="InterPro" id="IPR012348">
    <property type="entry name" value="RNR-like"/>
</dbReference>
<dbReference type="GO" id="GO:0016491">
    <property type="term" value="F:oxidoreductase activity"/>
    <property type="evidence" value="ECO:0007669"/>
    <property type="project" value="InterPro"/>
</dbReference>
<feature type="domain" description="YHS" evidence="2">
    <location>
        <begin position="53"/>
        <end position="85"/>
    </location>
</feature>
<proteinExistence type="predicted"/>
<evidence type="ECO:0000259" key="2">
    <source>
        <dbReference type="Pfam" id="PF04945"/>
    </source>
</evidence>
<feature type="compositionally biased region" description="Low complexity" evidence="1">
    <location>
        <begin position="16"/>
        <end position="28"/>
    </location>
</feature>
<evidence type="ECO:0000313" key="4">
    <source>
        <dbReference type="Proteomes" id="UP000323856"/>
    </source>
</evidence>
<feature type="region of interest" description="Disordered" evidence="1">
    <location>
        <begin position="1"/>
        <end position="35"/>
    </location>
</feature>
<dbReference type="RefSeq" id="WP_149620894.1">
    <property type="nucleotide sequence ID" value="NZ_VOBL01000029.1"/>
</dbReference>
<accession>A0A5B0E4W9</accession>
<sequence>MTNEPQAASSCCSTKTPAPAAEAQEQTPSDGTNPDMTTCMVMPGTPVSKRAAETSGLYRDFEGNRYWFCCPGCGPAFDADPAKYAVNMA</sequence>